<dbReference type="EMBL" id="AKFS01000262">
    <property type="protein sequence ID" value="EJF38509.1"/>
    <property type="molecule type" value="Genomic_DNA"/>
</dbReference>
<accession>J0MW01</accession>
<dbReference type="Proteomes" id="UP000004578">
    <property type="component" value="Unassembled WGS sequence"/>
</dbReference>
<dbReference type="AlphaFoldDB" id="J0MW01"/>
<name>J0MW01_9ACTO</name>
<proteinExistence type="predicted"/>
<dbReference type="Pfam" id="PF13794">
    <property type="entry name" value="MiaE_2"/>
    <property type="match status" value="1"/>
</dbReference>
<reference evidence="2 3" key="1">
    <citation type="submission" date="2012-05" db="EMBL/GenBank/DDBJ databases">
        <authorList>
            <person name="Harkins D.M."/>
            <person name="Madupu R."/>
            <person name="Durkin A.S."/>
            <person name="Torralba M."/>
            <person name="Methe B."/>
            <person name="Sutton G.G."/>
            <person name="Nelson K.E."/>
        </authorList>
    </citation>
    <scope>NUCLEOTIDE SEQUENCE [LARGE SCALE GENOMIC DNA]</scope>
    <source>
        <strain evidence="2 3">F0490</strain>
    </source>
</reference>
<evidence type="ECO:0000313" key="3">
    <source>
        <dbReference type="Proteomes" id="UP000004578"/>
    </source>
</evidence>
<sequence length="209" mass="23315">MAHEYEPVSETDADVIGLLAFSALAIMTRLAKDGDQAPSIEAHITHARMSARAFGLFEQLEVWSAHRGVDLEAAAGQYSGLYDDLDARTRPSTWSERSVKTFVTVGIIGDMLLRISQIHGLFQDREEMWPFEQEQWVREHLAPQIEEDPQLAARLSLWSRRVAGEVLGLVRATLFTHPDLSGSPEASDEIAAYITKRHGERLAGIHLKA</sequence>
<comment type="caution">
    <text evidence="2">The sequence shown here is derived from an EMBL/GenBank/DDBJ whole genome shotgun (WGS) entry which is preliminary data.</text>
</comment>
<protein>
    <submittedName>
        <fullName evidence="2">tRNA-(MS[2]IO[6]A)-hydroxylase (MiaE)-like protein</fullName>
    </submittedName>
</protein>
<dbReference type="RefSeq" id="WP_005871814.1">
    <property type="nucleotide sequence ID" value="NZ_AKFS01000262.1"/>
</dbReference>
<dbReference type="OrthoDB" id="3728083at2"/>
<gene>
    <name evidence="2" type="ORF">HMPREF1317_2399</name>
</gene>
<evidence type="ECO:0000259" key="1">
    <source>
        <dbReference type="Pfam" id="PF13794"/>
    </source>
</evidence>
<dbReference type="InterPro" id="IPR059125">
    <property type="entry name" value="Ferritin_actino"/>
</dbReference>
<evidence type="ECO:0000313" key="2">
    <source>
        <dbReference type="EMBL" id="EJF38509.1"/>
    </source>
</evidence>
<feature type="domain" description="Ferritin-like" evidence="1">
    <location>
        <begin position="11"/>
        <end position="168"/>
    </location>
</feature>
<dbReference type="InterPro" id="IPR012347">
    <property type="entry name" value="Ferritin-like"/>
</dbReference>
<organism evidence="2 3">
    <name type="scientific">Schaalia georgiae F0490</name>
    <dbReference type="NCBI Taxonomy" id="1125717"/>
    <lineage>
        <taxon>Bacteria</taxon>
        <taxon>Bacillati</taxon>
        <taxon>Actinomycetota</taxon>
        <taxon>Actinomycetes</taxon>
        <taxon>Actinomycetales</taxon>
        <taxon>Actinomycetaceae</taxon>
        <taxon>Schaalia</taxon>
    </lineage>
</organism>
<dbReference type="PATRIC" id="fig|1125717.3.peg.1632"/>
<keyword evidence="3" id="KW-1185">Reference proteome</keyword>
<dbReference type="Gene3D" id="1.20.1260.10">
    <property type="match status" value="1"/>
</dbReference>